<evidence type="ECO:0000256" key="4">
    <source>
        <dbReference type="ARBA" id="ARBA00023172"/>
    </source>
</evidence>
<feature type="domain" description="Breast cancer type 2 susceptibility protein helical" evidence="8">
    <location>
        <begin position="624"/>
        <end position="691"/>
    </location>
</feature>
<accession>A0A267GLF0</accession>
<feature type="compositionally biased region" description="Low complexity" evidence="6">
    <location>
        <begin position="1314"/>
        <end position="1328"/>
    </location>
</feature>
<dbReference type="Pfam" id="PF09169">
    <property type="entry name" value="BRCA-2_helical"/>
    <property type="match status" value="1"/>
</dbReference>
<keyword evidence="5" id="KW-0234">DNA repair</keyword>
<feature type="compositionally biased region" description="Polar residues" evidence="6">
    <location>
        <begin position="478"/>
        <end position="495"/>
    </location>
</feature>
<keyword evidence="10" id="KW-1185">Reference proteome</keyword>
<feature type="region of interest" description="Disordered" evidence="6">
    <location>
        <begin position="467"/>
        <end position="569"/>
    </location>
</feature>
<keyword evidence="1" id="KW-0677">Repeat</keyword>
<evidence type="ECO:0000256" key="3">
    <source>
        <dbReference type="ARBA" id="ARBA00023125"/>
    </source>
</evidence>
<dbReference type="GO" id="GO:0006355">
    <property type="term" value="P:regulation of DNA-templated transcription"/>
    <property type="evidence" value="ECO:0007669"/>
    <property type="project" value="TreeGrafter"/>
</dbReference>
<keyword evidence="3" id="KW-0238">DNA-binding</keyword>
<evidence type="ECO:0000259" key="8">
    <source>
        <dbReference type="Pfam" id="PF09169"/>
    </source>
</evidence>
<feature type="compositionally biased region" description="Low complexity" evidence="6">
    <location>
        <begin position="1281"/>
        <end position="1293"/>
    </location>
</feature>
<comment type="caution">
    <text evidence="9">The sequence shown here is derived from an EMBL/GenBank/DDBJ whole genome shotgun (WGS) entry which is preliminary data.</text>
</comment>
<feature type="region of interest" description="Disordered" evidence="6">
    <location>
        <begin position="1232"/>
        <end position="1328"/>
    </location>
</feature>
<feature type="compositionally biased region" description="Low complexity" evidence="6">
    <location>
        <begin position="548"/>
        <end position="569"/>
    </location>
</feature>
<feature type="domain" description="BRCA2 OB1" evidence="7">
    <location>
        <begin position="698"/>
        <end position="824"/>
    </location>
</feature>
<dbReference type="InterPro" id="IPR012340">
    <property type="entry name" value="NA-bd_OB-fold"/>
</dbReference>
<dbReference type="Gene3D" id="2.40.50.140">
    <property type="entry name" value="Nucleic acid-binding proteins"/>
    <property type="match status" value="2"/>
</dbReference>
<evidence type="ECO:0000256" key="1">
    <source>
        <dbReference type="ARBA" id="ARBA00022737"/>
    </source>
</evidence>
<feature type="compositionally biased region" description="Basic and acidic residues" evidence="6">
    <location>
        <begin position="318"/>
        <end position="341"/>
    </location>
</feature>
<dbReference type="InterPro" id="IPR015525">
    <property type="entry name" value="BRCA2"/>
</dbReference>
<dbReference type="SUPFAM" id="SSF50249">
    <property type="entry name" value="Nucleic acid-binding proteins"/>
    <property type="match status" value="2"/>
</dbReference>
<dbReference type="PANTHER" id="PTHR11289:SF0">
    <property type="entry name" value="BREAST CANCER TYPE 2 SUSCEPTIBILITY PROTEIN"/>
    <property type="match status" value="1"/>
</dbReference>
<feature type="region of interest" description="Disordered" evidence="6">
    <location>
        <begin position="259"/>
        <end position="286"/>
    </location>
</feature>
<feature type="region of interest" description="Disordered" evidence="6">
    <location>
        <begin position="318"/>
        <end position="400"/>
    </location>
</feature>
<feature type="compositionally biased region" description="Polar residues" evidence="6">
    <location>
        <begin position="1260"/>
        <end position="1269"/>
    </location>
</feature>
<dbReference type="InterPro" id="IPR002093">
    <property type="entry name" value="BRCA2_repeat"/>
</dbReference>
<dbReference type="STRING" id="282301.A0A267GLF0"/>
<evidence type="ECO:0000256" key="6">
    <source>
        <dbReference type="SAM" id="MobiDB-lite"/>
    </source>
</evidence>
<dbReference type="OrthoDB" id="21095at2759"/>
<feature type="compositionally biased region" description="Low complexity" evidence="6">
    <location>
        <begin position="467"/>
        <end position="477"/>
    </location>
</feature>
<organism evidence="9 10">
    <name type="scientific">Macrostomum lignano</name>
    <dbReference type="NCBI Taxonomy" id="282301"/>
    <lineage>
        <taxon>Eukaryota</taxon>
        <taxon>Metazoa</taxon>
        <taxon>Spiralia</taxon>
        <taxon>Lophotrochozoa</taxon>
        <taxon>Platyhelminthes</taxon>
        <taxon>Rhabditophora</taxon>
        <taxon>Macrostomorpha</taxon>
        <taxon>Macrostomida</taxon>
        <taxon>Macrostomidae</taxon>
        <taxon>Macrostomum</taxon>
    </lineage>
</organism>
<dbReference type="PROSITE" id="PS50138">
    <property type="entry name" value="BRCA2_REPEAT"/>
    <property type="match status" value="4"/>
</dbReference>
<evidence type="ECO:0000256" key="2">
    <source>
        <dbReference type="ARBA" id="ARBA00022763"/>
    </source>
</evidence>
<dbReference type="GO" id="GO:0000724">
    <property type="term" value="P:double-strand break repair via homologous recombination"/>
    <property type="evidence" value="ECO:0007669"/>
    <property type="project" value="InterPro"/>
</dbReference>
<dbReference type="Pfam" id="PF09103">
    <property type="entry name" value="BRCA-2_OB1"/>
    <property type="match status" value="1"/>
</dbReference>
<evidence type="ECO:0000313" key="9">
    <source>
        <dbReference type="EMBL" id="PAA86838.1"/>
    </source>
</evidence>
<dbReference type="EMBL" id="NIVC01000262">
    <property type="protein sequence ID" value="PAA86838.1"/>
    <property type="molecule type" value="Genomic_DNA"/>
</dbReference>
<evidence type="ECO:0008006" key="11">
    <source>
        <dbReference type="Google" id="ProtNLM"/>
    </source>
</evidence>
<feature type="compositionally biased region" description="Low complexity" evidence="6">
    <location>
        <begin position="496"/>
        <end position="509"/>
    </location>
</feature>
<dbReference type="Pfam" id="PF00634">
    <property type="entry name" value="BRCA2"/>
    <property type="match status" value="4"/>
</dbReference>
<name>A0A267GLF0_9PLAT</name>
<dbReference type="GO" id="GO:0003677">
    <property type="term" value="F:DNA binding"/>
    <property type="evidence" value="ECO:0007669"/>
    <property type="project" value="UniProtKB-KW"/>
</dbReference>
<feature type="region of interest" description="Disordered" evidence="6">
    <location>
        <begin position="416"/>
        <end position="442"/>
    </location>
</feature>
<evidence type="ECO:0000259" key="7">
    <source>
        <dbReference type="Pfam" id="PF09103"/>
    </source>
</evidence>
<evidence type="ECO:0000313" key="10">
    <source>
        <dbReference type="Proteomes" id="UP000215902"/>
    </source>
</evidence>
<dbReference type="Proteomes" id="UP000215902">
    <property type="component" value="Unassembled WGS sequence"/>
</dbReference>
<gene>
    <name evidence="9" type="ORF">BOX15_Mlig029441g1</name>
</gene>
<dbReference type="InterPro" id="IPR036315">
    <property type="entry name" value="BRCA2_hlx_sf"/>
</dbReference>
<reference evidence="9 10" key="1">
    <citation type="submission" date="2017-06" db="EMBL/GenBank/DDBJ databases">
        <title>A platform for efficient transgenesis in Macrostomum lignano, a flatworm model organism for stem cell research.</title>
        <authorList>
            <person name="Berezikov E."/>
        </authorList>
    </citation>
    <scope>NUCLEOTIDE SEQUENCE [LARGE SCALE GENOMIC DNA]</scope>
    <source>
        <strain evidence="9">DV1</strain>
        <tissue evidence="9">Whole organism</tissue>
    </source>
</reference>
<dbReference type="InterPro" id="IPR015252">
    <property type="entry name" value="BRCA2_hlx"/>
</dbReference>
<dbReference type="PANTHER" id="PTHR11289">
    <property type="entry name" value="BREAST CANCER TYPE 2 SUSCEPTIBILITY PROTEIN BRCA2"/>
    <property type="match status" value="1"/>
</dbReference>
<feature type="compositionally biased region" description="Low complexity" evidence="6">
    <location>
        <begin position="519"/>
        <end position="538"/>
    </location>
</feature>
<dbReference type="SUPFAM" id="SSF81878">
    <property type="entry name" value="BRCA2 tower domain"/>
    <property type="match status" value="1"/>
</dbReference>
<dbReference type="InterPro" id="IPR015187">
    <property type="entry name" value="BRCA2_OB_1"/>
</dbReference>
<keyword evidence="2" id="KW-0227">DNA damage</keyword>
<feature type="region of interest" description="Disordered" evidence="6">
    <location>
        <begin position="891"/>
        <end position="912"/>
    </location>
</feature>
<keyword evidence="4" id="KW-0233">DNA recombination</keyword>
<proteinExistence type="predicted"/>
<feature type="compositionally biased region" description="Polar residues" evidence="6">
    <location>
        <begin position="277"/>
        <end position="286"/>
    </location>
</feature>
<evidence type="ECO:0000256" key="5">
    <source>
        <dbReference type="ARBA" id="ARBA00023204"/>
    </source>
</evidence>
<dbReference type="SUPFAM" id="SSF81872">
    <property type="entry name" value="BRCA2 helical domain"/>
    <property type="match status" value="1"/>
</dbReference>
<feature type="compositionally biased region" description="Low complexity" evidence="6">
    <location>
        <begin position="427"/>
        <end position="437"/>
    </location>
</feature>
<feature type="region of interest" description="Disordered" evidence="6">
    <location>
        <begin position="168"/>
        <end position="212"/>
    </location>
</feature>
<protein>
    <recommendedName>
        <fullName evidence="11">BRCA2 OB1 domain-containing protein</fullName>
    </recommendedName>
</protein>
<sequence length="1354" mass="144148">MSIPIGHNVELKASVASLIEFVHDSLHRDDLGDTGDSAGQQNDFWALVTPEIAQSLSKPATPEPTAAAAPAATSAAAVNQQCAASLDDDLDCCDPALRPATATAAAAAETTVAFEPFYLDNIPSLRPHRDLLKLLAHWSVPLVYPTDAETRQDVAIVTAEAREALDCRIASRRRTSPPEPRSNCPDPVPPVQLTDEAQNKPAATDSNSVGEMDYGDLTATQIRDVKEGVEALLADCSLNFTQNVLAESAARLDRDKDLTDNDLRDKDLEEEDEDTSWLRSNIGKPSSGVNSALKNPAGFCTASGRLVSFSAEAMRKAKQLEDEAANHRSNENLAESGRKLSPESVDMKGGFSTAGGKSLQVSTSALRKARQLAEDAELEPVSNNRPVNQGPAGFSTAGGRSVGVSASALKRAQKLLDEADKDSPRCSSAATASSTSSGGAGGGFSTAGGRAVQVSASAMARAKALAAAAENEDSAPANPSTKAAQPSPQTPNAMSTPRQQMPRPRTTPMLVQHRTPRLSTPVGGAASASSATPATKGAFYRFKPAPSPAAAPRRQLQPQTPTAPTAAAATEKGLGELSLARLRLAASGERVSLSASPIPDSAGLQPTMDFELAGDFRFSDGTGWSDLLTKLRSQPGIRAPALTEAWFRNHYRLLVWRMSARGAAAPDEDFGVKYFSPEHLLHQLRYRYDREFVLGHRPCIRRILERDSPPSSRLALQVVSLQWSSNSDRTETGKQPAQQQQQQLKVTLTDGWYCIGAQLDPLLCRAASAGLIKPGTRLLTCQAELIGCSEACQPLEAPASAALRLHGNSTRRCVANRRVRLGFADASPMPVSLSSLRPDGGKAGALHLFVSRRYPRQFMERSPGSDARVFRGARAEDRRAREFEAEARRRMEEAVEDQLGSKPPQQRGRLYQPDEVSQLSTGEELQAALRSALNADELQAWLTERQRDVLTRLREQLLPPLVQQRQVTPLVRLLVIGTEDADLDEGAVATLTVWNPEEGAESWLREGCGLLVLGANVGSAASGGHRMSLNLSRGGLIRPLELGQRADLILTRHRPRSFLRLPLPPAQHAGAIIDNELDLRGLLVAVWDDGRMMAVLADPERCDGDGDCGSAGLVCVRVWAGLASLGLAGLALTGRPLAAFNLQRRSTGTEVLPGLPLLHFTDLSDLSALNPADLPSSFRSALNSSSTLISRAREFLSGQLGLGLPDLEPVAMPTTPASSNRNQSLLQRHRFVDSPTLTRQIAGGSGVRQPGLRRSIGFKKQQQPTPSSSDNKEHAALVATNSSISSSCSGVGNSRKRRSQDSIVGADGDGGFDGSSAAAAAGAGDSQASLDVSIADLVKTKRRSLAARSPSAGN</sequence>